<dbReference type="RefSeq" id="XP_031374689.1">
    <property type="nucleotide sequence ID" value="XM_031518829.1"/>
</dbReference>
<dbReference type="RefSeq" id="XP_031374690.1">
    <property type="nucleotide sequence ID" value="XM_031518830.1"/>
</dbReference>
<dbReference type="InterPro" id="IPR015940">
    <property type="entry name" value="UBA"/>
</dbReference>
<dbReference type="Gene3D" id="1.10.8.10">
    <property type="entry name" value="DNA helicase RuvA subunit, C-terminal domain"/>
    <property type="match status" value="1"/>
</dbReference>
<evidence type="ECO:0000313" key="5">
    <source>
        <dbReference type="RefSeq" id="XP_031374689.1"/>
    </source>
</evidence>
<protein>
    <submittedName>
        <fullName evidence="5 6">UBX domain-containing protein 1-like</fullName>
    </submittedName>
</protein>
<dbReference type="AlphaFoldDB" id="A0A6P8BWJ6"/>
<dbReference type="PANTHER" id="PTHR46713">
    <property type="entry name" value="F13M7.16 PROTEIN"/>
    <property type="match status" value="1"/>
</dbReference>
<dbReference type="CDD" id="cd10461">
    <property type="entry name" value="PUB_UBA_plant"/>
    <property type="match status" value="1"/>
</dbReference>
<evidence type="ECO:0000313" key="6">
    <source>
        <dbReference type="RefSeq" id="XP_031374690.1"/>
    </source>
</evidence>
<dbReference type="Gene3D" id="1.20.58.2190">
    <property type="match status" value="1"/>
</dbReference>
<name>A0A6P8BWJ6_PUNGR</name>
<dbReference type="SUPFAM" id="SSF143503">
    <property type="entry name" value="PUG domain-like"/>
    <property type="match status" value="1"/>
</dbReference>
<dbReference type="Proteomes" id="UP000515151">
    <property type="component" value="Chromosome 8"/>
</dbReference>
<evidence type="ECO:0000259" key="3">
    <source>
        <dbReference type="PROSITE" id="PS50030"/>
    </source>
</evidence>
<dbReference type="OrthoDB" id="336240at2759"/>
<feature type="region of interest" description="Disordered" evidence="2">
    <location>
        <begin position="79"/>
        <end position="105"/>
    </location>
</feature>
<keyword evidence="1" id="KW-0175">Coiled coil</keyword>
<evidence type="ECO:0000256" key="2">
    <source>
        <dbReference type="SAM" id="MobiDB-lite"/>
    </source>
</evidence>
<dbReference type="Pfam" id="PF09409">
    <property type="entry name" value="PUB"/>
    <property type="match status" value="1"/>
</dbReference>
<dbReference type="InterPro" id="IPR036339">
    <property type="entry name" value="PUB-like_dom_sf"/>
</dbReference>
<accession>A0A6P8BWJ6</accession>
<evidence type="ECO:0000313" key="7">
    <source>
        <dbReference type="RefSeq" id="XP_031374691.1"/>
    </source>
</evidence>
<dbReference type="PANTHER" id="PTHR46713:SF4">
    <property type="entry name" value="UBIQUITIN-ASSOCIATED (UBA)_TS-N DOMAIN PROTEIN"/>
    <property type="match status" value="1"/>
</dbReference>
<evidence type="ECO:0000313" key="8">
    <source>
        <dbReference type="RefSeq" id="XP_031374692.1"/>
    </source>
</evidence>
<reference evidence="4" key="1">
    <citation type="journal article" date="2020" name="Plant Biotechnol. J.">
        <title>The pomegranate (Punica granatum L.) draft genome dissects genetic divergence between soft- and hard-seeded cultivars.</title>
        <authorList>
            <person name="Luo X."/>
            <person name="Li H."/>
            <person name="Wu Z."/>
            <person name="Yao W."/>
            <person name="Zhao P."/>
            <person name="Cao D."/>
            <person name="Yu H."/>
            <person name="Li K."/>
            <person name="Poudel K."/>
            <person name="Zhao D."/>
            <person name="Zhang F."/>
            <person name="Xia X."/>
            <person name="Chen L."/>
            <person name="Wang Q."/>
            <person name="Jing D."/>
            <person name="Cao S."/>
        </authorList>
    </citation>
    <scope>NUCLEOTIDE SEQUENCE [LARGE SCALE GENOMIC DNA]</scope>
</reference>
<proteinExistence type="predicted"/>
<reference evidence="5 6" key="2">
    <citation type="submission" date="2025-04" db="UniProtKB">
        <authorList>
            <consortium name="RefSeq"/>
        </authorList>
    </citation>
    <scope>IDENTIFICATION</scope>
    <source>
        <tissue evidence="5 6">Leaf</tissue>
    </source>
</reference>
<dbReference type="InterPro" id="IPR018997">
    <property type="entry name" value="PUB_domain"/>
</dbReference>
<dbReference type="SMART" id="SM00165">
    <property type="entry name" value="UBA"/>
    <property type="match status" value="1"/>
</dbReference>
<gene>
    <name evidence="5 6 7 8" type="primary">LOC116189252</name>
</gene>
<dbReference type="Pfam" id="PF22562">
    <property type="entry name" value="UBA_7"/>
    <property type="match status" value="1"/>
</dbReference>
<dbReference type="InterPro" id="IPR009060">
    <property type="entry name" value="UBA-like_sf"/>
</dbReference>
<evidence type="ECO:0000313" key="4">
    <source>
        <dbReference type="Proteomes" id="UP000515151"/>
    </source>
</evidence>
<dbReference type="RefSeq" id="XP_031374692.1">
    <property type="nucleotide sequence ID" value="XM_031518832.1"/>
</dbReference>
<dbReference type="SUPFAM" id="SSF46934">
    <property type="entry name" value="UBA-like"/>
    <property type="match status" value="1"/>
</dbReference>
<feature type="domain" description="UBA" evidence="3">
    <location>
        <begin position="5"/>
        <end position="46"/>
    </location>
</feature>
<sequence>MAVPEVNEKLLRELEAMGFPSARATRALQGSGNASIEAAIDWIIDHGNDPDVDEMPRVSIDLDVRSPEPCFVTEEMKKKARQLRDCARNNRPEEKNSPREREKERIRAGKELLEAERIAEEIERRRFLASRKAEKEEEKRARERVLQKLRNDKLERRQKLEVSSDSLMSSKHTLPLGETKMNAHVYSAAKAEQMRECLRSIRRNHKGDDARVRRAFQTLLTYIGNVARNPEVEKFRRIRLSNPVFQERVGALEGGVEFLELCGFRKTEGLEFLFLPRDKVDMGVLHSAGSQLKSALTNPYFGLL</sequence>
<dbReference type="CDD" id="cd14290">
    <property type="entry name" value="UBA_PUB_plant"/>
    <property type="match status" value="1"/>
</dbReference>
<dbReference type="RefSeq" id="XP_031374691.1">
    <property type="nucleotide sequence ID" value="XM_031518831.1"/>
</dbReference>
<dbReference type="SMART" id="SM00580">
    <property type="entry name" value="PUG"/>
    <property type="match status" value="1"/>
</dbReference>
<dbReference type="PROSITE" id="PS50030">
    <property type="entry name" value="UBA"/>
    <property type="match status" value="1"/>
</dbReference>
<dbReference type="GeneID" id="116189252"/>
<organism evidence="4 5">
    <name type="scientific">Punica granatum</name>
    <name type="common">Pomegranate</name>
    <dbReference type="NCBI Taxonomy" id="22663"/>
    <lineage>
        <taxon>Eukaryota</taxon>
        <taxon>Viridiplantae</taxon>
        <taxon>Streptophyta</taxon>
        <taxon>Embryophyta</taxon>
        <taxon>Tracheophyta</taxon>
        <taxon>Spermatophyta</taxon>
        <taxon>Magnoliopsida</taxon>
        <taxon>eudicotyledons</taxon>
        <taxon>Gunneridae</taxon>
        <taxon>Pentapetalae</taxon>
        <taxon>rosids</taxon>
        <taxon>malvids</taxon>
        <taxon>Myrtales</taxon>
        <taxon>Lythraceae</taxon>
        <taxon>Punica</taxon>
    </lineage>
</organism>
<feature type="coiled-coil region" evidence="1">
    <location>
        <begin position="105"/>
        <end position="155"/>
    </location>
</feature>
<keyword evidence="4" id="KW-1185">Reference proteome</keyword>
<evidence type="ECO:0000256" key="1">
    <source>
        <dbReference type="SAM" id="Coils"/>
    </source>
</evidence>